<proteinExistence type="predicted"/>
<organism evidence="2">
    <name type="scientific">Pithovirus LCPAC103</name>
    <dbReference type="NCBI Taxonomy" id="2506588"/>
    <lineage>
        <taxon>Viruses</taxon>
        <taxon>Pithoviruses</taxon>
    </lineage>
</organism>
<dbReference type="EMBL" id="MK500480">
    <property type="protein sequence ID" value="QBK90386.1"/>
    <property type="molecule type" value="Genomic_DNA"/>
</dbReference>
<feature type="compositionally biased region" description="Acidic residues" evidence="1">
    <location>
        <begin position="270"/>
        <end position="293"/>
    </location>
</feature>
<evidence type="ECO:0000256" key="1">
    <source>
        <dbReference type="SAM" id="MobiDB-lite"/>
    </source>
</evidence>
<accession>A0A481Z465</accession>
<sequence>MSRVEPAERPGVLASTVFAQEAVIMLRESDFTLSDQIPIGIYDTSCILVLFYAENVESRQLAEIWWLVAQQVAGPTFAACNLKLEEQVAKAFTSLNLINGPLHWAAMKGIPFILVYQNGLPIGFYNGERAVEPIADYALTLACSAGYREQIQLAGGESIKNNYEMPGYTEYTPERTQSIEYKTGAPIRKFDTRGQIQLAGTRGAETEATREEEQEEAAGETPSAAPESPETTETTGASETPTVTPSSEELLVPTRGSVEEAPVEETTAGEPEEETTPVEETAGEVPEETEEAGETLVPTAGEVA</sequence>
<name>A0A481Z465_9VIRU</name>
<feature type="compositionally biased region" description="Low complexity" evidence="1">
    <location>
        <begin position="219"/>
        <end position="242"/>
    </location>
</feature>
<protein>
    <submittedName>
        <fullName evidence="2">Thioredoxin-like protein</fullName>
    </submittedName>
</protein>
<reference evidence="2" key="1">
    <citation type="journal article" date="2019" name="MBio">
        <title>Virus Genomes from Deep Sea Sediments Expand the Ocean Megavirome and Support Independent Origins of Viral Gigantism.</title>
        <authorList>
            <person name="Backstrom D."/>
            <person name="Yutin N."/>
            <person name="Jorgensen S.L."/>
            <person name="Dharamshi J."/>
            <person name="Homa F."/>
            <person name="Zaremba-Niedwiedzka K."/>
            <person name="Spang A."/>
            <person name="Wolf Y.I."/>
            <person name="Koonin E.V."/>
            <person name="Ettema T.J."/>
        </authorList>
    </citation>
    <scope>NUCLEOTIDE SEQUENCE</scope>
</reference>
<gene>
    <name evidence="2" type="ORF">LCPAC103_00670</name>
</gene>
<feature type="region of interest" description="Disordered" evidence="1">
    <location>
        <begin position="192"/>
        <end position="304"/>
    </location>
</feature>
<evidence type="ECO:0000313" key="2">
    <source>
        <dbReference type="EMBL" id="QBK90386.1"/>
    </source>
</evidence>